<evidence type="ECO:0000256" key="1">
    <source>
        <dbReference type="ARBA" id="ARBA00022669"/>
    </source>
</evidence>
<evidence type="ECO:0000256" key="6">
    <source>
        <dbReference type="SAM" id="MobiDB-lite"/>
    </source>
</evidence>
<gene>
    <name evidence="8" type="ORF">ACFP0N_20125</name>
</gene>
<keyword evidence="2" id="KW-0732">Signal</keyword>
<name>A0ABW1F026_9ACTN</name>
<evidence type="ECO:0000256" key="5">
    <source>
        <dbReference type="ARBA" id="ARBA00023180"/>
    </source>
</evidence>
<feature type="region of interest" description="Disordered" evidence="6">
    <location>
        <begin position="54"/>
        <end position="73"/>
    </location>
</feature>
<protein>
    <submittedName>
        <fullName evidence="8">Carbohydrate-binding module family 14 protein</fullName>
    </submittedName>
</protein>
<evidence type="ECO:0000256" key="4">
    <source>
        <dbReference type="ARBA" id="ARBA00023157"/>
    </source>
</evidence>
<dbReference type="SMART" id="SM00494">
    <property type="entry name" value="ChtBD2"/>
    <property type="match status" value="1"/>
</dbReference>
<organism evidence="8 9">
    <name type="scientific">Kitasatospora aburaviensis</name>
    <dbReference type="NCBI Taxonomy" id="67265"/>
    <lineage>
        <taxon>Bacteria</taxon>
        <taxon>Bacillati</taxon>
        <taxon>Actinomycetota</taxon>
        <taxon>Actinomycetes</taxon>
        <taxon>Kitasatosporales</taxon>
        <taxon>Streptomycetaceae</taxon>
        <taxon>Kitasatospora</taxon>
    </lineage>
</organism>
<evidence type="ECO:0000256" key="3">
    <source>
        <dbReference type="ARBA" id="ARBA00022737"/>
    </source>
</evidence>
<dbReference type="Gene3D" id="2.170.140.10">
    <property type="entry name" value="Chitin binding domain"/>
    <property type="match status" value="1"/>
</dbReference>
<evidence type="ECO:0000313" key="8">
    <source>
        <dbReference type="EMBL" id="MFC5887279.1"/>
    </source>
</evidence>
<dbReference type="InterPro" id="IPR051940">
    <property type="entry name" value="Chitin_bind-dev_reg"/>
</dbReference>
<evidence type="ECO:0000256" key="2">
    <source>
        <dbReference type="ARBA" id="ARBA00022729"/>
    </source>
</evidence>
<dbReference type="InterPro" id="IPR002557">
    <property type="entry name" value="Chitin-bd_dom"/>
</dbReference>
<keyword evidence="9" id="KW-1185">Reference proteome</keyword>
<dbReference type="EMBL" id="JBHSOD010000024">
    <property type="protein sequence ID" value="MFC5887279.1"/>
    <property type="molecule type" value="Genomic_DNA"/>
</dbReference>
<dbReference type="SUPFAM" id="SSF57625">
    <property type="entry name" value="Invertebrate chitin-binding proteins"/>
    <property type="match status" value="1"/>
</dbReference>
<accession>A0ABW1F026</accession>
<feature type="domain" description="Chitin-binding type-2" evidence="7">
    <location>
        <begin position="2"/>
        <end position="50"/>
    </location>
</feature>
<proteinExistence type="predicted"/>
<keyword evidence="1" id="KW-0147">Chitin-binding</keyword>
<keyword evidence="5" id="KW-0325">Glycoprotein</keyword>
<sequence length="97" mass="10709">MTKPCPGDQQYYPADVPEKFWECSNGTAYLFDCPAGLHWDTELLTCNYPEAAGWEPPAGRTSGGRRSASLGSEGMQRLETKHIQGQVITHTIVKPLL</sequence>
<dbReference type="PROSITE" id="PS50940">
    <property type="entry name" value="CHIT_BIND_II"/>
    <property type="match status" value="1"/>
</dbReference>
<evidence type="ECO:0000259" key="7">
    <source>
        <dbReference type="PROSITE" id="PS50940"/>
    </source>
</evidence>
<keyword evidence="4" id="KW-1015">Disulfide bond</keyword>
<comment type="caution">
    <text evidence="8">The sequence shown here is derived from an EMBL/GenBank/DDBJ whole genome shotgun (WGS) entry which is preliminary data.</text>
</comment>
<dbReference type="InterPro" id="IPR036508">
    <property type="entry name" value="Chitin-bd_dom_sf"/>
</dbReference>
<dbReference type="PANTHER" id="PTHR23301">
    <property type="entry name" value="CHITIN BINDING PERITROPHIN-A"/>
    <property type="match status" value="1"/>
</dbReference>
<dbReference type="Pfam" id="PF01607">
    <property type="entry name" value="CBM_14"/>
    <property type="match status" value="1"/>
</dbReference>
<dbReference type="PANTHER" id="PTHR23301:SF0">
    <property type="entry name" value="CHITIN-BINDING TYPE-2 DOMAIN-CONTAINING PROTEIN-RELATED"/>
    <property type="match status" value="1"/>
</dbReference>
<dbReference type="RefSeq" id="WP_313761597.1">
    <property type="nucleotide sequence ID" value="NZ_BAAAVH010000077.1"/>
</dbReference>
<reference evidence="9" key="1">
    <citation type="journal article" date="2019" name="Int. J. Syst. Evol. Microbiol.">
        <title>The Global Catalogue of Microorganisms (GCM) 10K type strain sequencing project: providing services to taxonomists for standard genome sequencing and annotation.</title>
        <authorList>
            <consortium name="The Broad Institute Genomics Platform"/>
            <consortium name="The Broad Institute Genome Sequencing Center for Infectious Disease"/>
            <person name="Wu L."/>
            <person name="Ma J."/>
        </authorList>
    </citation>
    <scope>NUCLEOTIDE SEQUENCE [LARGE SCALE GENOMIC DNA]</scope>
    <source>
        <strain evidence="9">CGMCC 4.1469</strain>
    </source>
</reference>
<evidence type="ECO:0000313" key="9">
    <source>
        <dbReference type="Proteomes" id="UP001596067"/>
    </source>
</evidence>
<keyword evidence="3" id="KW-0677">Repeat</keyword>
<dbReference type="Proteomes" id="UP001596067">
    <property type="component" value="Unassembled WGS sequence"/>
</dbReference>